<name>A0A0F9HQI4_9ZZZZ</name>
<reference evidence="1" key="1">
    <citation type="journal article" date="2015" name="Nature">
        <title>Complex archaea that bridge the gap between prokaryotes and eukaryotes.</title>
        <authorList>
            <person name="Spang A."/>
            <person name="Saw J.H."/>
            <person name="Jorgensen S.L."/>
            <person name="Zaremba-Niedzwiedzka K."/>
            <person name="Martijn J."/>
            <person name="Lind A.E."/>
            <person name="van Eijk R."/>
            <person name="Schleper C."/>
            <person name="Guy L."/>
            <person name="Ettema T.J."/>
        </authorList>
    </citation>
    <scope>NUCLEOTIDE SEQUENCE</scope>
</reference>
<sequence length="52" mass="5905">MAMDEEDKKWEIESDARSLVEAELVKRDPKRYKAAAAKIKEENAARADATKP</sequence>
<organism evidence="1">
    <name type="scientific">marine sediment metagenome</name>
    <dbReference type="NCBI Taxonomy" id="412755"/>
    <lineage>
        <taxon>unclassified sequences</taxon>
        <taxon>metagenomes</taxon>
        <taxon>ecological metagenomes</taxon>
    </lineage>
</organism>
<protein>
    <submittedName>
        <fullName evidence="1">Uncharacterized protein</fullName>
    </submittedName>
</protein>
<proteinExistence type="predicted"/>
<dbReference type="EMBL" id="LAZR01023757">
    <property type="protein sequence ID" value="KKL77407.1"/>
    <property type="molecule type" value="Genomic_DNA"/>
</dbReference>
<evidence type="ECO:0000313" key="1">
    <source>
        <dbReference type="EMBL" id="KKL77407.1"/>
    </source>
</evidence>
<dbReference type="AlphaFoldDB" id="A0A0F9HQI4"/>
<comment type="caution">
    <text evidence="1">The sequence shown here is derived from an EMBL/GenBank/DDBJ whole genome shotgun (WGS) entry which is preliminary data.</text>
</comment>
<accession>A0A0F9HQI4</accession>
<gene>
    <name evidence="1" type="ORF">LCGC14_2035170</name>
</gene>